<evidence type="ECO:0000313" key="1">
    <source>
        <dbReference type="EnsemblPlants" id="Solyc07g032570.1.1.1"/>
    </source>
</evidence>
<dbReference type="InParanoid" id="A0A3Q7HAY6"/>
<dbReference type="EnsemblPlants" id="Solyc07g032570.1.1">
    <property type="protein sequence ID" value="Solyc07g032570.1.1.1"/>
    <property type="gene ID" value="Solyc07g032570.1"/>
</dbReference>
<evidence type="ECO:0000313" key="2">
    <source>
        <dbReference type="Proteomes" id="UP000004994"/>
    </source>
</evidence>
<reference evidence="1" key="2">
    <citation type="submission" date="2019-01" db="UniProtKB">
        <authorList>
            <consortium name="EnsemblPlants"/>
        </authorList>
    </citation>
    <scope>IDENTIFICATION</scope>
    <source>
        <strain evidence="1">cv. Heinz 1706</strain>
    </source>
</reference>
<keyword evidence="2" id="KW-1185">Reference proteome</keyword>
<reference evidence="1" key="1">
    <citation type="journal article" date="2012" name="Nature">
        <title>The tomato genome sequence provides insights into fleshy fruit evolution.</title>
        <authorList>
            <consortium name="Tomato Genome Consortium"/>
        </authorList>
    </citation>
    <scope>NUCLEOTIDE SEQUENCE [LARGE SCALE GENOMIC DNA]</scope>
    <source>
        <strain evidence="1">cv. Heinz 1706</strain>
    </source>
</reference>
<accession>A0A3Q7HAY6</accession>
<protein>
    <submittedName>
        <fullName evidence="1">Uncharacterized protein</fullName>
    </submittedName>
</protein>
<dbReference type="Gramene" id="Solyc07g032570.1.1">
    <property type="protein sequence ID" value="Solyc07g032570.1.1.1"/>
    <property type="gene ID" value="Solyc07g032570.1"/>
</dbReference>
<sequence length="49" mass="5943">MFVLRFNKNLILLFLYITNVYKLILPLPWSTGNNTKYFFLFVLLLFRAI</sequence>
<proteinExistence type="predicted"/>
<dbReference type="AlphaFoldDB" id="A0A3Q7HAY6"/>
<dbReference type="PaxDb" id="4081-Solyc07g032570.1.1"/>
<organism evidence="1">
    <name type="scientific">Solanum lycopersicum</name>
    <name type="common">Tomato</name>
    <name type="synonym">Lycopersicon esculentum</name>
    <dbReference type="NCBI Taxonomy" id="4081"/>
    <lineage>
        <taxon>Eukaryota</taxon>
        <taxon>Viridiplantae</taxon>
        <taxon>Streptophyta</taxon>
        <taxon>Embryophyta</taxon>
        <taxon>Tracheophyta</taxon>
        <taxon>Spermatophyta</taxon>
        <taxon>Magnoliopsida</taxon>
        <taxon>eudicotyledons</taxon>
        <taxon>Gunneridae</taxon>
        <taxon>Pentapetalae</taxon>
        <taxon>asterids</taxon>
        <taxon>lamiids</taxon>
        <taxon>Solanales</taxon>
        <taxon>Solanaceae</taxon>
        <taxon>Solanoideae</taxon>
        <taxon>Solaneae</taxon>
        <taxon>Solanum</taxon>
        <taxon>Solanum subgen. Lycopersicon</taxon>
    </lineage>
</organism>
<name>A0A3Q7HAY6_SOLLC</name>
<dbReference type="Proteomes" id="UP000004994">
    <property type="component" value="Chromosome 7"/>
</dbReference>